<name>A0ABR3ELQ4_9AGAR</name>
<comment type="caution">
    <text evidence="2">The sequence shown here is derived from an EMBL/GenBank/DDBJ whole genome shotgun (WGS) entry which is preliminary data.</text>
</comment>
<proteinExistence type="predicted"/>
<evidence type="ECO:0000313" key="2">
    <source>
        <dbReference type="EMBL" id="KAL0563812.1"/>
    </source>
</evidence>
<reference evidence="2 3" key="1">
    <citation type="submission" date="2024-02" db="EMBL/GenBank/DDBJ databases">
        <title>A draft genome for the cacao thread blight pathogen Marasmius crinis-equi.</title>
        <authorList>
            <person name="Cohen S.P."/>
            <person name="Baruah I.K."/>
            <person name="Amoako-Attah I."/>
            <person name="Bukari Y."/>
            <person name="Meinhardt L.W."/>
            <person name="Bailey B.A."/>
        </authorList>
    </citation>
    <scope>NUCLEOTIDE SEQUENCE [LARGE SCALE GENOMIC DNA]</scope>
    <source>
        <strain evidence="2 3">GH-76</strain>
    </source>
</reference>
<feature type="region of interest" description="Disordered" evidence="1">
    <location>
        <begin position="50"/>
        <end position="283"/>
    </location>
</feature>
<feature type="compositionally biased region" description="Low complexity" evidence="1">
    <location>
        <begin position="68"/>
        <end position="82"/>
    </location>
</feature>
<feature type="region of interest" description="Disordered" evidence="1">
    <location>
        <begin position="1"/>
        <end position="25"/>
    </location>
</feature>
<feature type="compositionally biased region" description="Acidic residues" evidence="1">
    <location>
        <begin position="164"/>
        <end position="175"/>
    </location>
</feature>
<accession>A0ABR3ELQ4</accession>
<evidence type="ECO:0000256" key="1">
    <source>
        <dbReference type="SAM" id="MobiDB-lite"/>
    </source>
</evidence>
<organism evidence="2 3">
    <name type="scientific">Marasmius crinis-equi</name>
    <dbReference type="NCBI Taxonomy" id="585013"/>
    <lineage>
        <taxon>Eukaryota</taxon>
        <taxon>Fungi</taxon>
        <taxon>Dikarya</taxon>
        <taxon>Basidiomycota</taxon>
        <taxon>Agaricomycotina</taxon>
        <taxon>Agaricomycetes</taxon>
        <taxon>Agaricomycetidae</taxon>
        <taxon>Agaricales</taxon>
        <taxon>Marasmiineae</taxon>
        <taxon>Marasmiaceae</taxon>
        <taxon>Marasmius</taxon>
    </lineage>
</organism>
<protein>
    <submittedName>
        <fullName evidence="2">Uncharacterized protein</fullName>
    </submittedName>
</protein>
<keyword evidence="3" id="KW-1185">Reference proteome</keyword>
<dbReference type="EMBL" id="JBAHYK010003182">
    <property type="protein sequence ID" value="KAL0563812.1"/>
    <property type="molecule type" value="Genomic_DNA"/>
</dbReference>
<feature type="compositionally biased region" description="Basic and acidic residues" evidence="1">
    <location>
        <begin position="203"/>
        <end position="215"/>
    </location>
</feature>
<evidence type="ECO:0000313" key="3">
    <source>
        <dbReference type="Proteomes" id="UP001465976"/>
    </source>
</evidence>
<gene>
    <name evidence="2" type="ORF">V5O48_018251</name>
</gene>
<feature type="compositionally biased region" description="Low complexity" evidence="1">
    <location>
        <begin position="89"/>
        <end position="103"/>
    </location>
</feature>
<feature type="compositionally biased region" description="Polar residues" evidence="1">
    <location>
        <begin position="1"/>
        <end position="13"/>
    </location>
</feature>
<sequence>MNRNAASPATSSVAGERDSRSGKIAPPQFWVAVADVYKKVPSIRQACLTTDGASGCDYEGHDDVEPNGSSSVSSPTGPVSLSDPDIHPSVESPPEAASPVVSPIQDDDTEISDRQAIAEAASARYSISPPSSPLSDTESLNEDDQTTNVEAESTAVEEDKTIDFEELTAAEDDETSDIKDCKKYARAKSHRQVGTSGPRSPIKLRDRSSKKRGLEEPGPSGSATKRRQPSKGSRGGQLGNQRDGKGKSSGGGKGDRVGGTRRVLRAGAVKTEPKRGGSRKRRN</sequence>
<dbReference type="Proteomes" id="UP001465976">
    <property type="component" value="Unassembled WGS sequence"/>
</dbReference>